<sequence length="150" mass="16136">MTSIRPLVDRTRFTNGDIADDQWLDAYMVGFLTMLITLIAQRRVQSIGSEALGIVQAAAWRDITGLPGELIGEEACLLSADSHGDFEQGCRNAATLYSVLMAQGQGSTAATATVEEDAAGLLPALDDSDIHALWSDYFERPIFGAAPCNR</sequence>
<organism evidence="1 2">
    <name type="scientific">Roseibium salinum</name>
    <dbReference type="NCBI Taxonomy" id="1604349"/>
    <lineage>
        <taxon>Bacteria</taxon>
        <taxon>Pseudomonadati</taxon>
        <taxon>Pseudomonadota</taxon>
        <taxon>Alphaproteobacteria</taxon>
        <taxon>Hyphomicrobiales</taxon>
        <taxon>Stappiaceae</taxon>
        <taxon>Roseibium</taxon>
    </lineage>
</organism>
<dbReference type="EMBL" id="JAPEVI010000002">
    <property type="protein sequence ID" value="MCX2721285.1"/>
    <property type="molecule type" value="Genomic_DNA"/>
</dbReference>
<comment type="caution">
    <text evidence="1">The sequence shown here is derived from an EMBL/GenBank/DDBJ whole genome shotgun (WGS) entry which is preliminary data.</text>
</comment>
<gene>
    <name evidence="1" type="ORF">ON753_02540</name>
</gene>
<evidence type="ECO:0000313" key="2">
    <source>
        <dbReference type="Proteomes" id="UP001300261"/>
    </source>
</evidence>
<keyword evidence="2" id="KW-1185">Reference proteome</keyword>
<accession>A0ABT3QWK3</accession>
<dbReference type="RefSeq" id="WP_265960986.1">
    <property type="nucleotide sequence ID" value="NZ_JAPEVI010000002.1"/>
</dbReference>
<proteinExistence type="predicted"/>
<reference evidence="1 2" key="1">
    <citation type="journal article" date="2016" name="Int. J. Syst. Evol. Microbiol.">
        <title>Labrenzia salina sp. nov., isolated from the rhizosphere of the halophyte Arthrocnemum macrostachyum.</title>
        <authorList>
            <person name="Camacho M."/>
            <person name="Redondo-Gomez S."/>
            <person name="Rodriguez-Llorente I."/>
            <person name="Rohde M."/>
            <person name="Sproer C."/>
            <person name="Schumann P."/>
            <person name="Klenk H.P."/>
            <person name="Montero-Calasanz M.D.C."/>
        </authorList>
    </citation>
    <scope>NUCLEOTIDE SEQUENCE [LARGE SCALE GENOMIC DNA]</scope>
    <source>
        <strain evidence="1 2">DSM 29163</strain>
    </source>
</reference>
<protein>
    <submittedName>
        <fullName evidence="1">Uncharacterized protein</fullName>
    </submittedName>
</protein>
<name>A0ABT3QWK3_9HYPH</name>
<evidence type="ECO:0000313" key="1">
    <source>
        <dbReference type="EMBL" id="MCX2721285.1"/>
    </source>
</evidence>
<dbReference type="Proteomes" id="UP001300261">
    <property type="component" value="Unassembled WGS sequence"/>
</dbReference>